<comment type="caution">
    <text evidence="3">The sequence shown here is derived from an EMBL/GenBank/DDBJ whole genome shotgun (WGS) entry which is preliminary data.</text>
</comment>
<accession>A0A2W5BB28</accession>
<evidence type="ECO:0000256" key="2">
    <source>
        <dbReference type="SAM" id="SignalP"/>
    </source>
</evidence>
<gene>
    <name evidence="3" type="ORF">DI632_01985</name>
</gene>
<evidence type="ECO:0000256" key="1">
    <source>
        <dbReference type="SAM" id="Coils"/>
    </source>
</evidence>
<keyword evidence="1" id="KW-0175">Coiled coil</keyword>
<protein>
    <recommendedName>
        <fullName evidence="5">Circumsporozoite protein</fullName>
    </recommendedName>
</protein>
<feature type="coiled-coil region" evidence="1">
    <location>
        <begin position="32"/>
        <end position="78"/>
    </location>
</feature>
<evidence type="ECO:0008006" key="5">
    <source>
        <dbReference type="Google" id="ProtNLM"/>
    </source>
</evidence>
<dbReference type="Proteomes" id="UP000248614">
    <property type="component" value="Unassembled WGS sequence"/>
</dbReference>
<reference evidence="3 4" key="1">
    <citation type="submission" date="2017-08" db="EMBL/GenBank/DDBJ databases">
        <title>Infants hospitalized years apart are colonized by the same room-sourced microbial strains.</title>
        <authorList>
            <person name="Brooks B."/>
            <person name="Olm M.R."/>
            <person name="Firek B.A."/>
            <person name="Baker R."/>
            <person name="Thomas B.C."/>
            <person name="Morowitz M.J."/>
            <person name="Banfield J.F."/>
        </authorList>
    </citation>
    <scope>NUCLEOTIDE SEQUENCE [LARGE SCALE GENOMIC DNA]</scope>
    <source>
        <strain evidence="3">S2_018_000_R3_110</strain>
    </source>
</reference>
<evidence type="ECO:0000313" key="3">
    <source>
        <dbReference type="EMBL" id="PZO80345.1"/>
    </source>
</evidence>
<feature type="signal peptide" evidence="2">
    <location>
        <begin position="1"/>
        <end position="20"/>
    </location>
</feature>
<evidence type="ECO:0000313" key="4">
    <source>
        <dbReference type="Proteomes" id="UP000248614"/>
    </source>
</evidence>
<dbReference type="EMBL" id="QFNF01000003">
    <property type="protein sequence ID" value="PZO80345.1"/>
    <property type="molecule type" value="Genomic_DNA"/>
</dbReference>
<dbReference type="PROSITE" id="PS51257">
    <property type="entry name" value="PROKAR_LIPOPROTEIN"/>
    <property type="match status" value="1"/>
</dbReference>
<name>A0A2W5BB28_9SPHN</name>
<keyword evidence="2" id="KW-0732">Signal</keyword>
<feature type="chain" id="PRO_5015931881" description="Circumsporozoite protein" evidence="2">
    <location>
        <begin position="21"/>
        <end position="81"/>
    </location>
</feature>
<proteinExistence type="predicted"/>
<organism evidence="3 4">
    <name type="scientific">Sphingomonas hengshuiensis</name>
    <dbReference type="NCBI Taxonomy" id="1609977"/>
    <lineage>
        <taxon>Bacteria</taxon>
        <taxon>Pseudomonadati</taxon>
        <taxon>Pseudomonadota</taxon>
        <taxon>Alphaproteobacteria</taxon>
        <taxon>Sphingomonadales</taxon>
        <taxon>Sphingomonadaceae</taxon>
        <taxon>Sphingomonas</taxon>
    </lineage>
</organism>
<dbReference type="AlphaFoldDB" id="A0A2W5BB28"/>
<sequence length="81" mass="8236">MKKIMLVAAAAGLLSVAACKNTPTDNAADAASDNLEMIADNLEAQAENTSNEAVAADLMNASENAEDASDAIENAAEHNGM</sequence>